<dbReference type="GO" id="GO:0004311">
    <property type="term" value="F:geranylgeranyl diphosphate synthase activity"/>
    <property type="evidence" value="ECO:0007669"/>
    <property type="project" value="InterPro"/>
</dbReference>
<dbReference type="SUPFAM" id="SSF48576">
    <property type="entry name" value="Terpenoid synthases"/>
    <property type="match status" value="1"/>
</dbReference>
<reference evidence="1" key="1">
    <citation type="journal article" date="2014" name="Int. J. Syst. Evol. Microbiol.">
        <title>Complete genome sequence of Corynebacterium casei LMG S-19264T (=DSM 44701T), isolated from a smear-ripened cheese.</title>
        <authorList>
            <consortium name="US DOE Joint Genome Institute (JGI-PGF)"/>
            <person name="Walter F."/>
            <person name="Albersmeier A."/>
            <person name="Kalinowski J."/>
            <person name="Ruckert C."/>
        </authorList>
    </citation>
    <scope>NUCLEOTIDE SEQUENCE</scope>
    <source>
        <strain evidence="1">CGMCC 1.15367</strain>
    </source>
</reference>
<dbReference type="InterPro" id="IPR044843">
    <property type="entry name" value="Trans_IPPS_bact-type"/>
</dbReference>
<proteinExistence type="predicted"/>
<dbReference type="Pfam" id="PF00494">
    <property type="entry name" value="SQS_PSY"/>
    <property type="match status" value="1"/>
</dbReference>
<evidence type="ECO:0000313" key="1">
    <source>
        <dbReference type="EMBL" id="GGE17810.1"/>
    </source>
</evidence>
<dbReference type="PANTHER" id="PTHR31480">
    <property type="entry name" value="BIFUNCTIONAL LYCOPENE CYCLASE/PHYTOENE SYNTHASE"/>
    <property type="match status" value="1"/>
</dbReference>
<comment type="caution">
    <text evidence="1">The sequence shown here is derived from an EMBL/GenBank/DDBJ whole genome shotgun (WGS) entry which is preliminary data.</text>
</comment>
<dbReference type="SFLD" id="SFLDS00005">
    <property type="entry name" value="Isoprenoid_Synthase_Type_I"/>
    <property type="match status" value="1"/>
</dbReference>
<dbReference type="Gene3D" id="1.10.600.10">
    <property type="entry name" value="Farnesyl Diphosphate Synthase"/>
    <property type="match status" value="1"/>
</dbReference>
<sequence>MTVAAKKAFSKTHRGENFPVASRLVAARHRPAILAFYRFARAADDIADDPAMEPDEKLRQLDAMEATLFGEADLPHAVPLRQILAERHFSARHPCDLLAAFRRDVTKTRYRDWDDLMDYCSVSAMPVGRFVLDVHGERQSTWEASDALCAALQVINHLQDCAKDHRELDRVYLPLDTLQAHGAKVEDLARPKATSELRQTIAALAEATAALLTISAPLARDVRDRRLGLEIAAIQRLAEVLVARLRERDPLGERVHLGKAEAAMVSVRAMLAAYADSRDLEKARRRRRAGPKP</sequence>
<dbReference type="RefSeq" id="WP_188911862.1">
    <property type="nucleotide sequence ID" value="NZ_BMIQ01000008.1"/>
</dbReference>
<dbReference type="SFLD" id="SFLDG01212">
    <property type="entry name" value="Phytoene_synthase_like"/>
    <property type="match status" value="1"/>
</dbReference>
<dbReference type="InterPro" id="IPR017827">
    <property type="entry name" value="HSQ_synthase_HpnC"/>
</dbReference>
<name>A0A917EA71_9HYPH</name>
<keyword evidence="2" id="KW-1185">Reference proteome</keyword>
<dbReference type="Proteomes" id="UP000644699">
    <property type="component" value="Unassembled WGS sequence"/>
</dbReference>
<dbReference type="NCBIfam" id="TIGR03464">
    <property type="entry name" value="HpnC"/>
    <property type="match status" value="1"/>
</dbReference>
<dbReference type="InterPro" id="IPR002060">
    <property type="entry name" value="Squ/phyt_synthse"/>
</dbReference>
<protein>
    <submittedName>
        <fullName evidence="1">Squalene synthase HpnC</fullName>
    </submittedName>
</protein>
<dbReference type="InterPro" id="IPR008949">
    <property type="entry name" value="Isoprenoid_synthase_dom_sf"/>
</dbReference>
<dbReference type="AlphaFoldDB" id="A0A917EA71"/>
<organism evidence="1 2">
    <name type="scientific">Aureimonas endophytica</name>
    <dbReference type="NCBI Taxonomy" id="2027858"/>
    <lineage>
        <taxon>Bacteria</taxon>
        <taxon>Pseudomonadati</taxon>
        <taxon>Pseudomonadota</taxon>
        <taxon>Alphaproteobacteria</taxon>
        <taxon>Hyphomicrobiales</taxon>
        <taxon>Aurantimonadaceae</taxon>
        <taxon>Aureimonas</taxon>
    </lineage>
</organism>
<reference evidence="1" key="2">
    <citation type="submission" date="2020-09" db="EMBL/GenBank/DDBJ databases">
        <authorList>
            <person name="Sun Q."/>
            <person name="Zhou Y."/>
        </authorList>
    </citation>
    <scope>NUCLEOTIDE SEQUENCE</scope>
    <source>
        <strain evidence="1">CGMCC 1.15367</strain>
    </source>
</reference>
<dbReference type="EMBL" id="BMIQ01000008">
    <property type="protein sequence ID" value="GGE17810.1"/>
    <property type="molecule type" value="Genomic_DNA"/>
</dbReference>
<evidence type="ECO:0000313" key="2">
    <source>
        <dbReference type="Proteomes" id="UP000644699"/>
    </source>
</evidence>
<dbReference type="SFLD" id="SFLDG01018">
    <property type="entry name" value="Squalene/Phytoene_Synthase_Lik"/>
    <property type="match status" value="1"/>
</dbReference>
<gene>
    <name evidence="1" type="ORF">GCM10011390_41230</name>
</gene>
<accession>A0A917EA71</accession>